<dbReference type="InterPro" id="IPR010065">
    <property type="entry name" value="AA_ABC_transptr_permease_3TM"/>
</dbReference>
<sequence>MMRGLDLDYMLGLFPVILGYVPLTLGMAAAGMVLALVLASLLAVERVFRVRGLDWLVVLFISFFRGTPLLVQLFLFYYGLPQVMSFLTSIDGVTAAIMGLTLHFSAYMAETIRAAILGVDRSQWEAAQSIGMTQLQMMRRIILPQAARVAAPTLVNYFIDMIKGTSLAFTLGVTELMGAAQKEAAGSFLYFEAFLVVAIIYWAMVELLNQGQKRLETYLNKAYAR</sequence>
<dbReference type="InterPro" id="IPR035906">
    <property type="entry name" value="MetI-like_sf"/>
</dbReference>
<keyword evidence="7 9" id="KW-1133">Transmembrane helix</keyword>
<evidence type="ECO:0000256" key="7">
    <source>
        <dbReference type="ARBA" id="ARBA00022989"/>
    </source>
</evidence>
<dbReference type="AlphaFoldDB" id="A0A1U7D2C5"/>
<keyword evidence="6" id="KW-0029">Amino-acid transport</keyword>
<feature type="transmembrane region" description="Helical" evidence="9">
    <location>
        <begin position="84"/>
        <end position="104"/>
    </location>
</feature>
<evidence type="ECO:0000256" key="2">
    <source>
        <dbReference type="ARBA" id="ARBA00010072"/>
    </source>
</evidence>
<reference evidence="11 12" key="1">
    <citation type="submission" date="2016-03" db="EMBL/GenBank/DDBJ databases">
        <title>Deep-sea bacteria in the southern Pacific.</title>
        <authorList>
            <person name="Tang K."/>
        </authorList>
    </citation>
    <scope>NUCLEOTIDE SEQUENCE [LARGE SCALE GENOMIC DNA]</scope>
    <source>
        <strain evidence="11 12">JLT2016</strain>
    </source>
</reference>
<dbReference type="Pfam" id="PF00528">
    <property type="entry name" value="BPD_transp_1"/>
    <property type="match status" value="1"/>
</dbReference>
<dbReference type="PANTHER" id="PTHR30614">
    <property type="entry name" value="MEMBRANE COMPONENT OF AMINO ACID ABC TRANSPORTER"/>
    <property type="match status" value="1"/>
</dbReference>
<dbReference type="InterPro" id="IPR000515">
    <property type="entry name" value="MetI-like"/>
</dbReference>
<protein>
    <submittedName>
        <fullName evidence="11">Amino acid ABC transporter membrane protein, PAAT family</fullName>
    </submittedName>
</protein>
<dbReference type="SUPFAM" id="SSF161098">
    <property type="entry name" value="MetI-like"/>
    <property type="match status" value="1"/>
</dbReference>
<accession>A0A1U7D2C5</accession>
<evidence type="ECO:0000256" key="9">
    <source>
        <dbReference type="RuleBase" id="RU363032"/>
    </source>
</evidence>
<proteinExistence type="inferred from homology"/>
<dbReference type="InterPro" id="IPR043429">
    <property type="entry name" value="ArtM/GltK/GlnP/TcyL/YhdX-like"/>
</dbReference>
<dbReference type="GO" id="GO:0043190">
    <property type="term" value="C:ATP-binding cassette (ABC) transporter complex"/>
    <property type="evidence" value="ECO:0007669"/>
    <property type="project" value="InterPro"/>
</dbReference>
<feature type="domain" description="ABC transmembrane type-1" evidence="10">
    <location>
        <begin position="21"/>
        <end position="209"/>
    </location>
</feature>
<keyword evidence="8 9" id="KW-0472">Membrane</keyword>
<comment type="subcellular location">
    <subcellularLocation>
        <location evidence="1">Cell inner membrane</location>
        <topology evidence="1">Multi-pass membrane protein</topology>
    </subcellularLocation>
    <subcellularLocation>
        <location evidence="9">Cell membrane</location>
        <topology evidence="9">Multi-pass membrane protein</topology>
    </subcellularLocation>
</comment>
<dbReference type="EMBL" id="CP014796">
    <property type="protein sequence ID" value="APX22263.1"/>
    <property type="molecule type" value="Genomic_DNA"/>
</dbReference>
<keyword evidence="3 9" id="KW-0813">Transport</keyword>
<gene>
    <name evidence="11" type="ORF">Ga0080559_TMP1467</name>
</gene>
<dbReference type="Proteomes" id="UP000186559">
    <property type="component" value="Chromosome"/>
</dbReference>
<dbReference type="GO" id="GO:0015184">
    <property type="term" value="F:L-cystine transmembrane transporter activity"/>
    <property type="evidence" value="ECO:0007669"/>
    <property type="project" value="TreeGrafter"/>
</dbReference>
<evidence type="ECO:0000256" key="4">
    <source>
        <dbReference type="ARBA" id="ARBA00022475"/>
    </source>
</evidence>
<dbReference type="PROSITE" id="PS50928">
    <property type="entry name" value="ABC_TM1"/>
    <property type="match status" value="1"/>
</dbReference>
<feature type="transmembrane region" description="Helical" evidence="9">
    <location>
        <begin position="56"/>
        <end position="78"/>
    </location>
</feature>
<dbReference type="STRING" id="1229727.Ga0080559_TMP1467"/>
<dbReference type="KEGG" id="tpro:Ga0080559_TMP1467"/>
<evidence type="ECO:0000259" key="10">
    <source>
        <dbReference type="PROSITE" id="PS50928"/>
    </source>
</evidence>
<evidence type="ECO:0000313" key="12">
    <source>
        <dbReference type="Proteomes" id="UP000186559"/>
    </source>
</evidence>
<feature type="transmembrane region" description="Helical" evidence="9">
    <location>
        <begin position="184"/>
        <end position="204"/>
    </location>
</feature>
<evidence type="ECO:0000256" key="6">
    <source>
        <dbReference type="ARBA" id="ARBA00022970"/>
    </source>
</evidence>
<name>A0A1U7D2C5_9RHOB</name>
<dbReference type="PANTHER" id="PTHR30614:SF0">
    <property type="entry name" value="L-CYSTINE TRANSPORT SYSTEM PERMEASE PROTEIN TCYL"/>
    <property type="match status" value="1"/>
</dbReference>
<evidence type="ECO:0000256" key="1">
    <source>
        <dbReference type="ARBA" id="ARBA00004429"/>
    </source>
</evidence>
<keyword evidence="4" id="KW-1003">Cell membrane</keyword>
<evidence type="ECO:0000313" key="11">
    <source>
        <dbReference type="EMBL" id="APX22263.1"/>
    </source>
</evidence>
<feature type="transmembrane region" description="Helical" evidence="9">
    <location>
        <begin position="20"/>
        <end position="44"/>
    </location>
</feature>
<evidence type="ECO:0000256" key="8">
    <source>
        <dbReference type="ARBA" id="ARBA00023136"/>
    </source>
</evidence>
<keyword evidence="5 9" id="KW-0812">Transmembrane</keyword>
<comment type="similarity">
    <text evidence="2">Belongs to the binding-protein-dependent transport system permease family. HisMQ subfamily.</text>
</comment>
<evidence type="ECO:0000256" key="3">
    <source>
        <dbReference type="ARBA" id="ARBA00022448"/>
    </source>
</evidence>
<dbReference type="Gene3D" id="1.10.3720.10">
    <property type="entry name" value="MetI-like"/>
    <property type="match status" value="1"/>
</dbReference>
<dbReference type="CDD" id="cd06261">
    <property type="entry name" value="TM_PBP2"/>
    <property type="match status" value="1"/>
</dbReference>
<organism evidence="11 12">
    <name type="scientific">Salipiger profundus</name>
    <dbReference type="NCBI Taxonomy" id="1229727"/>
    <lineage>
        <taxon>Bacteria</taxon>
        <taxon>Pseudomonadati</taxon>
        <taxon>Pseudomonadota</taxon>
        <taxon>Alphaproteobacteria</taxon>
        <taxon>Rhodobacterales</taxon>
        <taxon>Roseobacteraceae</taxon>
        <taxon>Salipiger</taxon>
    </lineage>
</organism>
<evidence type="ECO:0000256" key="5">
    <source>
        <dbReference type="ARBA" id="ARBA00022692"/>
    </source>
</evidence>
<dbReference type="NCBIfam" id="TIGR01726">
    <property type="entry name" value="HEQRo_perm_3TM"/>
    <property type="match status" value="1"/>
</dbReference>
<keyword evidence="12" id="KW-1185">Reference proteome</keyword>